<feature type="region of interest" description="Disordered" evidence="14">
    <location>
        <begin position="1196"/>
        <end position="1220"/>
    </location>
</feature>
<feature type="compositionally biased region" description="Basic and acidic residues" evidence="14">
    <location>
        <begin position="319"/>
        <end position="328"/>
    </location>
</feature>
<dbReference type="AlphaFoldDB" id="A0A167PHJ7"/>
<feature type="compositionally biased region" description="Gly residues" evidence="14">
    <location>
        <begin position="165"/>
        <end position="177"/>
    </location>
</feature>
<name>A0A167PHJ7_9HYPO</name>
<dbReference type="Gene3D" id="1.10.8.60">
    <property type="match status" value="1"/>
</dbReference>
<dbReference type="GO" id="GO:0141164">
    <property type="term" value="P:mitochondrial protein quality control"/>
    <property type="evidence" value="ECO:0007669"/>
    <property type="project" value="UniProtKB-ARBA"/>
</dbReference>
<evidence type="ECO:0000256" key="9">
    <source>
        <dbReference type="ARBA" id="ARBA00023128"/>
    </source>
</evidence>
<accession>A0A167PHJ7</accession>
<keyword evidence="7" id="KW-0809">Transit peptide</keyword>
<dbReference type="PRINTS" id="PR00830">
    <property type="entry name" value="ENDOLAPTASE"/>
</dbReference>
<reference evidence="17 18" key="1">
    <citation type="journal article" date="2016" name="Genome Biol. Evol.">
        <title>Divergent and convergent evolution of fungal pathogenicity.</title>
        <authorList>
            <person name="Shang Y."/>
            <person name="Xiao G."/>
            <person name="Zheng P."/>
            <person name="Cen K."/>
            <person name="Zhan S."/>
            <person name="Wang C."/>
        </authorList>
    </citation>
    <scope>NUCLEOTIDE SEQUENCE [LARGE SCALE GENOMIC DNA]</scope>
    <source>
        <strain evidence="17 18">RCEF 264</strain>
    </source>
</reference>
<dbReference type="CDD" id="cd19500">
    <property type="entry name" value="RecA-like_Lon"/>
    <property type="match status" value="1"/>
</dbReference>
<dbReference type="InterPro" id="IPR003111">
    <property type="entry name" value="Lon_prtase_N"/>
</dbReference>
<feature type="compositionally biased region" description="Basic and acidic residues" evidence="14">
    <location>
        <begin position="87"/>
        <end position="103"/>
    </location>
</feature>
<dbReference type="GO" id="GO:0051131">
    <property type="term" value="P:chaperone-mediated protein complex assembly"/>
    <property type="evidence" value="ECO:0007669"/>
    <property type="project" value="UniProtKB-UniRule"/>
</dbReference>
<feature type="compositionally biased region" description="Low complexity" evidence="14">
    <location>
        <begin position="307"/>
        <end position="318"/>
    </location>
</feature>
<comment type="caution">
    <text evidence="17">The sequence shown here is derived from an EMBL/GenBank/DDBJ whole genome shotgun (WGS) entry which is preliminary data.</text>
</comment>
<dbReference type="FunFam" id="1.20.58.1480:FF:000003">
    <property type="entry name" value="Lon protease homolog, mitochondrial"/>
    <property type="match status" value="1"/>
</dbReference>
<evidence type="ECO:0000256" key="2">
    <source>
        <dbReference type="ARBA" id="ARBA00022670"/>
    </source>
</evidence>
<dbReference type="Pfam" id="PF22667">
    <property type="entry name" value="Lon_lid"/>
    <property type="match status" value="1"/>
</dbReference>
<dbReference type="InterPro" id="IPR014721">
    <property type="entry name" value="Ribsml_uS5_D2-typ_fold_subgr"/>
</dbReference>
<dbReference type="EMBL" id="AZHD01000016">
    <property type="protein sequence ID" value="OAA56663.1"/>
    <property type="molecule type" value="Genomic_DNA"/>
</dbReference>
<dbReference type="FunFam" id="1.10.8.60:FF:000113">
    <property type="entry name" value="Lon protease homolog, mitochondrial"/>
    <property type="match status" value="1"/>
</dbReference>
<dbReference type="FunFam" id="2.30.130.40:FF:000006">
    <property type="entry name" value="Lon protease homolog, mitochondrial"/>
    <property type="match status" value="1"/>
</dbReference>
<keyword evidence="6 11" id="KW-0067">ATP-binding</keyword>
<dbReference type="InterPro" id="IPR015947">
    <property type="entry name" value="PUA-like_sf"/>
</dbReference>
<dbReference type="PANTHER" id="PTHR43718:SF2">
    <property type="entry name" value="LON PROTEASE HOMOLOG, MITOCHONDRIAL"/>
    <property type="match status" value="1"/>
</dbReference>
<evidence type="ECO:0000256" key="11">
    <source>
        <dbReference type="HAMAP-Rule" id="MF_03120"/>
    </source>
</evidence>
<evidence type="ECO:0000256" key="7">
    <source>
        <dbReference type="ARBA" id="ARBA00022946"/>
    </source>
</evidence>
<dbReference type="Gene3D" id="1.20.5.5270">
    <property type="match status" value="1"/>
</dbReference>
<dbReference type="GO" id="GO:0070407">
    <property type="term" value="P:oxidation-dependent protein catabolic process"/>
    <property type="evidence" value="ECO:0007669"/>
    <property type="project" value="UniProtKB-UniRule"/>
</dbReference>
<dbReference type="Pfam" id="PF05362">
    <property type="entry name" value="Lon_C"/>
    <property type="match status" value="1"/>
</dbReference>
<dbReference type="SUPFAM" id="SSF88697">
    <property type="entry name" value="PUA domain-like"/>
    <property type="match status" value="1"/>
</dbReference>
<evidence type="ECO:0000256" key="14">
    <source>
        <dbReference type="SAM" id="MobiDB-lite"/>
    </source>
</evidence>
<feature type="active site" evidence="11 12">
    <location>
        <position position="1140"/>
    </location>
</feature>
<dbReference type="PROSITE" id="PS51787">
    <property type="entry name" value="LON_N"/>
    <property type="match status" value="1"/>
</dbReference>
<dbReference type="GO" id="GO:0004176">
    <property type="term" value="F:ATP-dependent peptidase activity"/>
    <property type="evidence" value="ECO:0007669"/>
    <property type="project" value="UniProtKB-UniRule"/>
</dbReference>
<organism evidence="17 18">
    <name type="scientific">Niveomyces insectorum RCEF 264</name>
    <dbReference type="NCBI Taxonomy" id="1081102"/>
    <lineage>
        <taxon>Eukaryota</taxon>
        <taxon>Fungi</taxon>
        <taxon>Dikarya</taxon>
        <taxon>Ascomycota</taxon>
        <taxon>Pezizomycotina</taxon>
        <taxon>Sordariomycetes</taxon>
        <taxon>Hypocreomycetidae</taxon>
        <taxon>Hypocreales</taxon>
        <taxon>Cordycipitaceae</taxon>
        <taxon>Niveomyces</taxon>
    </lineage>
</organism>
<dbReference type="InterPro" id="IPR008269">
    <property type="entry name" value="Lon_proteolytic"/>
</dbReference>
<dbReference type="Pfam" id="PF00004">
    <property type="entry name" value="AAA"/>
    <property type="match status" value="1"/>
</dbReference>
<dbReference type="PROSITE" id="PS01046">
    <property type="entry name" value="LON_SER"/>
    <property type="match status" value="1"/>
</dbReference>
<dbReference type="Gene3D" id="3.40.50.300">
    <property type="entry name" value="P-loop containing nucleotide triphosphate hydrolases"/>
    <property type="match status" value="1"/>
</dbReference>
<feature type="binding site" evidence="11">
    <location>
        <begin position="660"/>
        <end position="667"/>
    </location>
    <ligand>
        <name>ATP</name>
        <dbReference type="ChEBI" id="CHEBI:30616"/>
    </ligand>
</feature>
<dbReference type="GO" id="GO:0005524">
    <property type="term" value="F:ATP binding"/>
    <property type="evidence" value="ECO:0007669"/>
    <property type="project" value="UniProtKB-UniRule"/>
</dbReference>
<dbReference type="GO" id="GO:0016887">
    <property type="term" value="F:ATP hydrolysis activity"/>
    <property type="evidence" value="ECO:0007669"/>
    <property type="project" value="UniProtKB-UniRule"/>
</dbReference>
<feature type="region of interest" description="Disordered" evidence="14">
    <location>
        <begin position="876"/>
        <end position="976"/>
    </location>
</feature>
<evidence type="ECO:0000313" key="18">
    <source>
        <dbReference type="Proteomes" id="UP000076874"/>
    </source>
</evidence>
<dbReference type="InterPro" id="IPR004815">
    <property type="entry name" value="Lon_bac/euk-typ"/>
</dbReference>
<dbReference type="EC" id="3.4.21.53" evidence="11"/>
<dbReference type="GO" id="GO:0005759">
    <property type="term" value="C:mitochondrial matrix"/>
    <property type="evidence" value="ECO:0007669"/>
    <property type="project" value="UniProtKB-SubCell"/>
</dbReference>
<keyword evidence="8 11" id="KW-0238">DNA-binding</keyword>
<evidence type="ECO:0000256" key="8">
    <source>
        <dbReference type="ARBA" id="ARBA00023125"/>
    </source>
</evidence>
<dbReference type="Gene3D" id="2.30.130.40">
    <property type="entry name" value="LON domain-like"/>
    <property type="match status" value="1"/>
</dbReference>
<comment type="subunit">
    <text evidence="11">Homohexamer or homoheptamer. Organized in a ring with a central cavity.</text>
</comment>
<dbReference type="SMART" id="SM00464">
    <property type="entry name" value="LON"/>
    <property type="match status" value="1"/>
</dbReference>
<feature type="compositionally biased region" description="Basic and acidic residues" evidence="14">
    <location>
        <begin position="349"/>
        <end position="358"/>
    </location>
</feature>
<comment type="subcellular location">
    <subcellularLocation>
        <location evidence="1 11">Mitochondrion matrix</location>
    </subcellularLocation>
</comment>
<comment type="similarity">
    <text evidence="11 12 13">Belongs to the peptidase S16 family.</text>
</comment>
<feature type="compositionally biased region" description="Low complexity" evidence="14">
    <location>
        <begin position="887"/>
        <end position="897"/>
    </location>
</feature>
<dbReference type="InterPro" id="IPR003593">
    <property type="entry name" value="AAA+_ATPase"/>
</dbReference>
<evidence type="ECO:0000313" key="17">
    <source>
        <dbReference type="EMBL" id="OAA56663.1"/>
    </source>
</evidence>
<dbReference type="GO" id="GO:0043565">
    <property type="term" value="F:sequence-specific DNA binding"/>
    <property type="evidence" value="ECO:0007669"/>
    <property type="project" value="UniProtKB-UniRule"/>
</dbReference>
<dbReference type="SUPFAM" id="SSF52540">
    <property type="entry name" value="P-loop containing nucleoside triphosphate hydrolases"/>
    <property type="match status" value="1"/>
</dbReference>
<feature type="domain" description="Lon proteolytic" evidence="15">
    <location>
        <begin position="1005"/>
        <end position="1191"/>
    </location>
</feature>
<evidence type="ECO:0000256" key="6">
    <source>
        <dbReference type="ARBA" id="ARBA00022840"/>
    </source>
</evidence>
<dbReference type="NCBIfam" id="TIGR00763">
    <property type="entry name" value="lon"/>
    <property type="match status" value="1"/>
</dbReference>
<dbReference type="InterPro" id="IPR003959">
    <property type="entry name" value="ATPase_AAA_core"/>
</dbReference>
<dbReference type="PROSITE" id="PS51786">
    <property type="entry name" value="LON_PROTEOLYTIC"/>
    <property type="match status" value="1"/>
</dbReference>
<protein>
    <recommendedName>
        <fullName evidence="11">Lon protease homolog, mitochondrial</fullName>
        <ecNumber evidence="11">3.4.21.53</ecNumber>
    </recommendedName>
</protein>
<proteinExistence type="inferred from homology"/>
<keyword evidence="9 11" id="KW-0496">Mitochondrion</keyword>
<feature type="region of interest" description="Disordered" evidence="14">
    <location>
        <begin position="49"/>
        <end position="193"/>
    </location>
</feature>
<dbReference type="OrthoDB" id="2411602at2759"/>
<dbReference type="STRING" id="1081102.A0A167PHJ7"/>
<keyword evidence="2 11" id="KW-0645">Protease</keyword>
<dbReference type="InterPro" id="IPR020568">
    <property type="entry name" value="Ribosomal_Su5_D2-typ_SF"/>
</dbReference>
<keyword evidence="4 11" id="KW-0378">Hydrolase</keyword>
<comment type="catalytic activity">
    <reaction evidence="10 11">
        <text>Hydrolysis of proteins in presence of ATP.</text>
        <dbReference type="EC" id="3.4.21.53"/>
    </reaction>
</comment>
<evidence type="ECO:0000256" key="13">
    <source>
        <dbReference type="RuleBase" id="RU000591"/>
    </source>
</evidence>
<feature type="compositionally biased region" description="Basic and acidic residues" evidence="14">
    <location>
        <begin position="110"/>
        <end position="134"/>
    </location>
</feature>
<dbReference type="InterPro" id="IPR046336">
    <property type="entry name" value="Lon_prtase_N_sf"/>
</dbReference>
<dbReference type="InterPro" id="IPR027417">
    <property type="entry name" value="P-loop_NTPase"/>
</dbReference>
<feature type="compositionally biased region" description="Low complexity" evidence="14">
    <location>
        <begin position="928"/>
        <end position="966"/>
    </location>
</feature>
<dbReference type="GO" id="GO:0003697">
    <property type="term" value="F:single-stranded DNA binding"/>
    <property type="evidence" value="ECO:0007669"/>
    <property type="project" value="TreeGrafter"/>
</dbReference>
<dbReference type="Gene3D" id="3.30.230.10">
    <property type="match status" value="1"/>
</dbReference>
<dbReference type="InterPro" id="IPR008268">
    <property type="entry name" value="Peptidase_S16_AS"/>
</dbReference>
<feature type="compositionally biased region" description="Low complexity" evidence="14">
    <location>
        <begin position="49"/>
        <end position="65"/>
    </location>
</feature>
<comment type="function">
    <text evidence="11">ATP-dependent serine protease that mediates the selective degradation of misfolded, unassembled or oxidatively damaged polypeptides as well as certain short-lived regulatory proteins in the mitochondrial matrix. May also have a chaperone function in the assembly of inner membrane protein complexes. Participates in the regulation of mitochondrial gene expression and in the maintenance of the integrity of the mitochondrial genome. Binds to mitochondrial DNA in a site-specific manner.</text>
</comment>
<evidence type="ECO:0000256" key="10">
    <source>
        <dbReference type="ARBA" id="ARBA00050665"/>
    </source>
</evidence>
<gene>
    <name evidence="11" type="primary">PIM1</name>
    <name evidence="17" type="ORF">SPI_07670</name>
</gene>
<dbReference type="GO" id="GO:0034599">
    <property type="term" value="P:cellular response to oxidative stress"/>
    <property type="evidence" value="ECO:0007669"/>
    <property type="project" value="UniProtKB-UniRule"/>
</dbReference>
<keyword evidence="3 11" id="KW-0547">Nucleotide-binding</keyword>
<feature type="domain" description="Lon N-terminal" evidence="16">
    <location>
        <begin position="203"/>
        <end position="507"/>
    </location>
</feature>
<dbReference type="PANTHER" id="PTHR43718">
    <property type="entry name" value="LON PROTEASE"/>
    <property type="match status" value="1"/>
</dbReference>
<dbReference type="InterPro" id="IPR027503">
    <property type="entry name" value="Lonm_euk"/>
</dbReference>
<dbReference type="SUPFAM" id="SSF54211">
    <property type="entry name" value="Ribosomal protein S5 domain 2-like"/>
    <property type="match status" value="1"/>
</dbReference>
<feature type="compositionally biased region" description="Basic and acidic residues" evidence="14">
    <location>
        <begin position="1196"/>
        <end position="1214"/>
    </location>
</feature>
<dbReference type="SMART" id="SM00382">
    <property type="entry name" value="AAA"/>
    <property type="match status" value="1"/>
</dbReference>
<dbReference type="InterPro" id="IPR054594">
    <property type="entry name" value="Lon_lid"/>
</dbReference>
<dbReference type="Proteomes" id="UP000076874">
    <property type="component" value="Unassembled WGS sequence"/>
</dbReference>
<dbReference type="GO" id="GO:0035694">
    <property type="term" value="P:mitochondrial protein catabolic process"/>
    <property type="evidence" value="ECO:0007669"/>
    <property type="project" value="EnsemblFungi"/>
</dbReference>
<dbReference type="FunFam" id="3.40.50.300:FF:000021">
    <property type="entry name" value="Lon protease homolog"/>
    <property type="match status" value="1"/>
</dbReference>
<feature type="active site" evidence="11 12">
    <location>
        <position position="1097"/>
    </location>
</feature>
<dbReference type="InterPro" id="IPR027065">
    <property type="entry name" value="Lon_Prtase"/>
</dbReference>
<evidence type="ECO:0000259" key="16">
    <source>
        <dbReference type="PROSITE" id="PS51787"/>
    </source>
</evidence>
<evidence type="ECO:0000256" key="3">
    <source>
        <dbReference type="ARBA" id="ARBA00022741"/>
    </source>
</evidence>
<sequence length="1220" mass="131842">MLRQHASRRLIAKGAPYCLRTAHFRSLSTTFTSPRPGLALTASTRARRFFPPASTPTAASFSASSVQSKKDSRGAPEESTAEDEAKDEAKDESREDGKEDVKPAGEATEGEARSDKPKATEVEKAKGTEAEPAKSDSSSSPGERKSSKGGADAKAGSGASAASGASGGSASDGGSGDGGRKGRKSNADRALQKPVVPDVYPQVMAIPIAKRPLFPGFYKAITIKDPNVASAITEMIKRGQPYVGAFLFKDENADDDVIHNADDVYDVGVFAQITSAFPLHGEGATGLTAILYPHRRIRLSTLIPPGSSSSSSRSSSSDAARDDAEKPEVVQSVEPTTEESVPEPIPAKPTDEEALREKKGDVVASFEEGVVAGIPAGEAATAVQKQQAHAAQYEPTSFLRKFNVSLVNVDNLTEEPFDPKSPVIRAVTNEIVNVFKEVAQMNSLFRDQISTFSMSQSAGHVTAEPAKLADFAAAVSAGEPAELQEVLSSLNVEERMQKALVVLKNELMNAQLQSKITREVESKITKRQREYWLMEQMKGIRRELGIESDGKDKLVEKFKEKADKLAMPEAVRRVFDDEINKLAHLEPAASEFNVTRNYLDWLTQIPWGQRSAENFDIHHAVTVLDEDHYGLKDVKDRILEFIAVGKLRGTVEGKILCFVGPPGVGKTSIGKSIARALNRHYYRFSVGGLTDVAEIKGHRRTYVGALPGRVIQALKKCQTENPLILIDEIDKIGKGYQGDPSSALLELLDPEQNNSFLDHYMDVPVDLSKVLFVCTANMTDTIPRPLLDRMEVIRLSGYVADEKMAIAERYLAPAAKEMAGLKGADVTLSEAAIEELIKSYCRESGVRNLKKHIEKVYRKSALKIVQELGDQVLAKPDEAAKEEEGAVEATEATEAAVSGDKNKGEGEGEAATPTAEKDTITADEETAASETSTSSDGTTSTTSGSTDTSAGSTATSATTTEGTATTDKPREPLHVPESVHVVIDRDNLKDYVGPPVFTSDRLYDVTPPGVTMGLAWTQMGGAAMYVETILQSALRRSSRPSLEVTGNIKAVMKESSTIAYSFAKALMAQEFPDNHFFDKAKLHVHVPEGAVQKDGPSAGITMATSLLSLALDHPVGAAVAMTGELTLTGKVLRIGGLREKTIAARRAGCTMIIFPADNMSDWLELPENIKEGIEGHPVSWYSDVFDIVFKDLDREKARTSRIRDDEHKSKKDKEDNDSDD</sequence>
<feature type="region of interest" description="Disordered" evidence="14">
    <location>
        <begin position="302"/>
        <end position="358"/>
    </location>
</feature>
<evidence type="ECO:0000256" key="1">
    <source>
        <dbReference type="ARBA" id="ARBA00004305"/>
    </source>
</evidence>
<keyword evidence="18" id="KW-1185">Reference proteome</keyword>
<dbReference type="GO" id="GO:0004252">
    <property type="term" value="F:serine-type endopeptidase activity"/>
    <property type="evidence" value="ECO:0007669"/>
    <property type="project" value="UniProtKB-UniRule"/>
</dbReference>
<keyword evidence="5 11" id="KW-0720">Serine protease</keyword>
<evidence type="ECO:0000256" key="4">
    <source>
        <dbReference type="ARBA" id="ARBA00022801"/>
    </source>
</evidence>
<dbReference type="FunFam" id="1.20.5.5270:FF:000001">
    <property type="entry name" value="Lon protease homolog, mitochondrial"/>
    <property type="match status" value="1"/>
</dbReference>
<dbReference type="Gene3D" id="1.20.58.1480">
    <property type="match status" value="1"/>
</dbReference>
<dbReference type="HAMAP" id="MF_03120">
    <property type="entry name" value="lonm_euk"/>
    <property type="match status" value="1"/>
</dbReference>
<evidence type="ECO:0000256" key="5">
    <source>
        <dbReference type="ARBA" id="ARBA00022825"/>
    </source>
</evidence>
<evidence type="ECO:0000256" key="12">
    <source>
        <dbReference type="PROSITE-ProRule" id="PRU01122"/>
    </source>
</evidence>
<dbReference type="Pfam" id="PF02190">
    <property type="entry name" value="LON_substr_bdg"/>
    <property type="match status" value="1"/>
</dbReference>
<dbReference type="FunFam" id="3.30.230.10:FF:000015">
    <property type="entry name" value="Lon protease homolog, mitochondrial"/>
    <property type="match status" value="1"/>
</dbReference>
<feature type="compositionally biased region" description="Low complexity" evidence="14">
    <location>
        <begin position="148"/>
        <end position="164"/>
    </location>
</feature>
<evidence type="ECO:0000259" key="15">
    <source>
        <dbReference type="PROSITE" id="PS51786"/>
    </source>
</evidence>